<proteinExistence type="predicted"/>
<organism evidence="1 3">
    <name type="scientific">Didymodactylos carnosus</name>
    <dbReference type="NCBI Taxonomy" id="1234261"/>
    <lineage>
        <taxon>Eukaryota</taxon>
        <taxon>Metazoa</taxon>
        <taxon>Spiralia</taxon>
        <taxon>Gnathifera</taxon>
        <taxon>Rotifera</taxon>
        <taxon>Eurotatoria</taxon>
        <taxon>Bdelloidea</taxon>
        <taxon>Philodinida</taxon>
        <taxon>Philodinidae</taxon>
        <taxon>Didymodactylos</taxon>
    </lineage>
</organism>
<reference evidence="1" key="1">
    <citation type="submission" date="2021-02" db="EMBL/GenBank/DDBJ databases">
        <authorList>
            <person name="Nowell W R."/>
        </authorList>
    </citation>
    <scope>NUCLEOTIDE SEQUENCE</scope>
</reference>
<dbReference type="AlphaFoldDB" id="A0A8S2DU95"/>
<dbReference type="Proteomes" id="UP000682733">
    <property type="component" value="Unassembled WGS sequence"/>
</dbReference>
<protein>
    <submittedName>
        <fullName evidence="1">Uncharacterized protein</fullName>
    </submittedName>
</protein>
<evidence type="ECO:0000313" key="3">
    <source>
        <dbReference type="Proteomes" id="UP000677228"/>
    </source>
</evidence>
<sequence>MRRDLNTPCLPTDTLFHQFIRDTHHHLSISHPQQRHNNDYQTIGMKLVATYPKLESKQTRTPWVRCSTVAQVAKSCANGKKTTQEDK</sequence>
<evidence type="ECO:0000313" key="2">
    <source>
        <dbReference type="EMBL" id="CAF3774016.1"/>
    </source>
</evidence>
<name>A0A8S2DU95_9BILA</name>
<comment type="caution">
    <text evidence="1">The sequence shown here is derived from an EMBL/GenBank/DDBJ whole genome shotgun (WGS) entry which is preliminary data.</text>
</comment>
<accession>A0A8S2DU95</accession>
<dbReference type="EMBL" id="CAJOBA010006482">
    <property type="protein sequence ID" value="CAF3774016.1"/>
    <property type="molecule type" value="Genomic_DNA"/>
</dbReference>
<evidence type="ECO:0000313" key="1">
    <source>
        <dbReference type="EMBL" id="CAF1004766.1"/>
    </source>
</evidence>
<dbReference type="EMBL" id="CAJNOK010006474">
    <property type="protein sequence ID" value="CAF1004766.1"/>
    <property type="molecule type" value="Genomic_DNA"/>
</dbReference>
<gene>
    <name evidence="1" type="ORF">OVA965_LOCUS14743</name>
    <name evidence="2" type="ORF">TMI583_LOCUS14747</name>
</gene>
<dbReference type="Proteomes" id="UP000677228">
    <property type="component" value="Unassembled WGS sequence"/>
</dbReference>